<evidence type="ECO:0000313" key="3">
    <source>
        <dbReference type="Proteomes" id="UP000269148"/>
    </source>
</evidence>
<dbReference type="EMBL" id="QLQD01000083">
    <property type="protein sequence ID" value="RLU54739.1"/>
    <property type="molecule type" value="Genomic_DNA"/>
</dbReference>
<dbReference type="Gene3D" id="3.40.50.720">
    <property type="entry name" value="NAD(P)-binding Rossmann-like Domain"/>
    <property type="match status" value="1"/>
</dbReference>
<feature type="domain" description="CoA-binding" evidence="1">
    <location>
        <begin position="17"/>
        <end position="111"/>
    </location>
</feature>
<accession>A0A3L8G3C6</accession>
<organism evidence="2 3">
    <name type="scientific">Streptococcus iniae</name>
    <name type="common">Streptococcus shiloi</name>
    <dbReference type="NCBI Taxonomy" id="1346"/>
    <lineage>
        <taxon>Bacteria</taxon>
        <taxon>Bacillati</taxon>
        <taxon>Bacillota</taxon>
        <taxon>Bacilli</taxon>
        <taxon>Lactobacillales</taxon>
        <taxon>Streptococcaceae</taxon>
        <taxon>Streptococcus</taxon>
    </lineage>
</organism>
<dbReference type="SMART" id="SM00881">
    <property type="entry name" value="CoA_binding"/>
    <property type="match status" value="1"/>
</dbReference>
<dbReference type="PANTHER" id="PTHR33303:SF2">
    <property type="entry name" value="COA-BINDING DOMAIN-CONTAINING PROTEIN"/>
    <property type="match status" value="1"/>
</dbReference>
<dbReference type="RefSeq" id="WP_121792134.1">
    <property type="nucleotide sequence ID" value="NZ_QLQC01000084.1"/>
</dbReference>
<evidence type="ECO:0000313" key="2">
    <source>
        <dbReference type="EMBL" id="RLU54739.1"/>
    </source>
</evidence>
<name>A0A3L8G3C6_STRIN</name>
<dbReference type="STRING" id="1346.BMF34_09485"/>
<reference evidence="2 3" key="1">
    <citation type="submission" date="2018-06" db="EMBL/GenBank/DDBJ databases">
        <title>Mutators as drivers of adaptation in pathogenic bacteria and a risk factor for host jumps and vaccine escape.</title>
        <authorList>
            <person name="Barnes A.C."/>
            <person name="Silayeva O."/>
        </authorList>
    </citation>
    <scope>NUCLEOTIDE SEQUENCE [LARGE SCALE GENOMIC DNA]</scope>
    <source>
        <strain evidence="2 3">QMA0445</strain>
    </source>
</reference>
<comment type="caution">
    <text evidence="2">The sequence shown here is derived from an EMBL/GenBank/DDBJ whole genome shotgun (WGS) entry which is preliminary data.</text>
</comment>
<dbReference type="SUPFAM" id="SSF51735">
    <property type="entry name" value="NAD(P)-binding Rossmann-fold domains"/>
    <property type="match status" value="1"/>
</dbReference>
<dbReference type="OrthoDB" id="9804695at2"/>
<dbReference type="Proteomes" id="UP000269148">
    <property type="component" value="Unassembled WGS sequence"/>
</dbReference>
<dbReference type="Pfam" id="PF13380">
    <property type="entry name" value="CoA_binding_2"/>
    <property type="match status" value="1"/>
</dbReference>
<protein>
    <submittedName>
        <fullName evidence="2">CoA-binding protein</fullName>
    </submittedName>
</protein>
<proteinExistence type="predicted"/>
<dbReference type="InterPro" id="IPR003781">
    <property type="entry name" value="CoA-bd"/>
</dbReference>
<dbReference type="InterPro" id="IPR036291">
    <property type="entry name" value="NAD(P)-bd_dom_sf"/>
</dbReference>
<evidence type="ECO:0000259" key="1">
    <source>
        <dbReference type="SMART" id="SM00881"/>
    </source>
</evidence>
<sequence>MAYAFQNPNENSIKDYMEHAKTIAVVGLSQRSESAAYRVAKFMQAMGYQIIPVNPTCAGQEILGQVVYASLKEVPVAIDIVDVFRPSQALLDVANDFLETDAKVFWAQLGLESQEAEELLRANNRHDIVMNRCLKIDYKELVL</sequence>
<dbReference type="AlphaFoldDB" id="A0A3L8G3C6"/>
<gene>
    <name evidence="2" type="ORF">DIY07_09735</name>
</gene>
<dbReference type="PANTHER" id="PTHR33303">
    <property type="entry name" value="CYTOPLASMIC PROTEIN-RELATED"/>
    <property type="match status" value="1"/>
</dbReference>